<keyword evidence="5" id="KW-0547">Nucleotide-binding</keyword>
<evidence type="ECO:0000256" key="4">
    <source>
        <dbReference type="ARBA" id="ARBA00023027"/>
    </source>
</evidence>
<dbReference type="GO" id="GO:0006741">
    <property type="term" value="P:NADP+ biosynthetic process"/>
    <property type="evidence" value="ECO:0007669"/>
    <property type="project" value="UniProtKB-UniRule"/>
</dbReference>
<evidence type="ECO:0000256" key="5">
    <source>
        <dbReference type="HAMAP-Rule" id="MF_00361"/>
    </source>
</evidence>
<comment type="cofactor">
    <cofactor evidence="5">
        <name>a divalent metal cation</name>
        <dbReference type="ChEBI" id="CHEBI:60240"/>
    </cofactor>
</comment>
<dbReference type="AlphaFoldDB" id="D5U2B6"/>
<dbReference type="EC" id="2.7.1.23" evidence="5"/>
<dbReference type="GO" id="GO:0046872">
    <property type="term" value="F:metal ion binding"/>
    <property type="evidence" value="ECO:0007669"/>
    <property type="project" value="UniProtKB-UniRule"/>
</dbReference>
<dbReference type="HAMAP" id="MF_00361">
    <property type="entry name" value="NAD_kinase"/>
    <property type="match status" value="1"/>
</dbReference>
<keyword evidence="3 5" id="KW-0521">NADP</keyword>
<dbReference type="GO" id="GO:0005737">
    <property type="term" value="C:cytoplasm"/>
    <property type="evidence" value="ECO:0007669"/>
    <property type="project" value="UniProtKB-SubCell"/>
</dbReference>
<keyword evidence="5" id="KW-0963">Cytoplasm</keyword>
<protein>
    <recommendedName>
        <fullName evidence="5">NAD kinase</fullName>
        <ecNumber evidence="5">2.7.1.23</ecNumber>
    </recommendedName>
    <alternativeName>
        <fullName evidence="5">ATP-dependent NAD kinase</fullName>
    </alternativeName>
</protein>
<evidence type="ECO:0000256" key="1">
    <source>
        <dbReference type="ARBA" id="ARBA00022679"/>
    </source>
</evidence>
<comment type="similarity">
    <text evidence="5">Belongs to the NAD kinase family.</text>
</comment>
<keyword evidence="5" id="KW-0067">ATP-binding</keyword>
<dbReference type="Pfam" id="PF20143">
    <property type="entry name" value="NAD_kinase_C"/>
    <property type="match status" value="1"/>
</dbReference>
<sequence>MFSKIALIYKPTLKCIEIVKELSNAFSARGCETLLFTVDDLLPAEVGNSQLVVVVGGDGTFLKASSVLQETSAFILPVHCGRRGAFYETISKPPSEIVEEVLKGEFIVQYYPRLRACRGSDCRVFVNELAVTSIDQGKITGFSLAINTPGISSRLEFEGDGVLIASSPGSAAYNLSAGGPLVDAWNSLMIITPLNPMQLNLPSIVLPSFSTRVRVSCRGFSSMFIDGERTATLTRGEEVIVSGSNSYLRVIRFKPRRDIVKNVIESRTIFSQ</sequence>
<comment type="subcellular location">
    <subcellularLocation>
        <location evidence="5">Cytoplasm</location>
    </subcellularLocation>
</comment>
<dbReference type="PANTHER" id="PTHR20275">
    <property type="entry name" value="NAD KINASE"/>
    <property type="match status" value="1"/>
</dbReference>
<dbReference type="InterPro" id="IPR002504">
    <property type="entry name" value="NADK"/>
</dbReference>
<dbReference type="Proteomes" id="UP000002376">
    <property type="component" value="Chromosome"/>
</dbReference>
<evidence type="ECO:0000256" key="2">
    <source>
        <dbReference type="ARBA" id="ARBA00022777"/>
    </source>
</evidence>
<dbReference type="HOGENOM" id="CLU_008831_0_2_2"/>
<keyword evidence="4 5" id="KW-0520">NAD</keyword>
<comment type="caution">
    <text evidence="5">Lacks conserved residue(s) required for the propagation of feature annotation.</text>
</comment>
<reference key="3">
    <citation type="submission" date="2010-02" db="EMBL/GenBank/DDBJ databases">
        <title>Complete genome sequence of Thermosphaera aggregans type strain (M11TL).</title>
        <authorList>
            <consortium name="US DOE Joint Genome Institute (JGI-PGF)"/>
            <person name="Spring S."/>
            <person name="Lapidus A."/>
            <person name="Munk C."/>
            <person name="Schroeder M."/>
            <person name="Glavina Del Rio T."/>
            <person name="Tice H."/>
            <person name="Copeland A."/>
            <person name="Cheng J.-F."/>
            <person name="Lucas S."/>
            <person name="Chen F."/>
            <person name="Nolan M."/>
            <person name="Bruce D."/>
            <person name="Goodwin L."/>
            <person name="Pitluck S."/>
            <person name="Ivanova N."/>
            <person name="Mavromatis K."/>
            <person name="Ovchinnikova G."/>
            <person name="Pati A."/>
            <person name="Chen A."/>
            <person name="Palaniappan K."/>
            <person name="Land M."/>
            <person name="Hauser L."/>
            <person name="Chang Y.-J."/>
            <person name="Jeffries C.C."/>
            <person name="Brettin T."/>
            <person name="Detter J.C."/>
            <person name="Tapia R."/>
            <person name="Han C."/>
            <person name="Chain P."/>
            <person name="Heimerl T."/>
            <person name="Weik F."/>
            <person name="Goker M."/>
            <person name="Rachel R."/>
            <person name="Bristow J."/>
            <person name="Eisen J.A."/>
            <person name="Markowitz V."/>
            <person name="Hugenholtz P."/>
            <person name="Kyrpides N.C."/>
            <person name="Klenk H.-P."/>
        </authorList>
    </citation>
    <scope>NUCLEOTIDE SEQUENCE</scope>
    <source>
        <strain>DSM 11486</strain>
    </source>
</reference>
<feature type="binding site" evidence="5">
    <location>
        <position position="63"/>
    </location>
    <ligand>
        <name>NAD(+)</name>
        <dbReference type="ChEBI" id="CHEBI:57540"/>
    </ligand>
</feature>
<dbReference type="eggNOG" id="arCOG01348">
    <property type="taxonomic scope" value="Archaea"/>
</dbReference>
<dbReference type="EMBL" id="CP001939">
    <property type="protein sequence ID" value="ADG91266.1"/>
    <property type="molecule type" value="Genomic_DNA"/>
</dbReference>
<dbReference type="STRING" id="633148.Tagg_0996"/>
<feature type="active site" description="Proton acceptor" evidence="5">
    <location>
        <position position="58"/>
    </location>
</feature>
<name>D5U2B6_THEAM</name>
<reference evidence="7" key="2">
    <citation type="journal article" date="2010" name="Stand. Genomic Sci.">
        <title>Complete genome sequence of Thermosphaera aggregans type strain (M11TLT).</title>
        <authorList>
            <person name="Spring S."/>
            <person name="Rachel R."/>
            <person name="Lapidus A."/>
            <person name="Davenport K."/>
            <person name="Tice H."/>
            <person name="Copeland A."/>
            <person name="Cheng J.-F."/>
            <person name="Lucas S."/>
            <person name="Chen F."/>
            <person name="Nolan M."/>
            <person name="Bruce D."/>
            <person name="Goodwin L."/>
            <person name="Pitluck S."/>
            <person name="Ivanova N."/>
            <person name="Mavromatis K."/>
            <person name="Ovchinnikova G."/>
            <person name="Pati A."/>
            <person name="Chen A."/>
            <person name="Palaniappan K."/>
            <person name="Land M."/>
            <person name="Hauser L."/>
            <person name="Chang Y.-J."/>
            <person name="Jeffries C.C."/>
            <person name="Brettin T."/>
            <person name="Detter J.C."/>
            <person name="Tapia R."/>
            <person name="Han C."/>
            <person name="Heimerl T."/>
            <person name="Weikl F."/>
            <person name="Brambilla E."/>
            <person name="Goker M."/>
            <person name="Bristow J."/>
            <person name="Eisen J.A."/>
            <person name="Markowitz V."/>
            <person name="Hugenholtz P."/>
            <person name="Kyrpides N.C."/>
            <person name="Klenk H.-P."/>
        </authorList>
    </citation>
    <scope>NUCLEOTIDE SEQUENCE [LARGE SCALE GENOMIC DNA]</scope>
    <source>
        <strain evidence="7">DSM 11486 / M11TL</strain>
    </source>
</reference>
<dbReference type="RefSeq" id="WP_013129859.1">
    <property type="nucleotide sequence ID" value="NC_014160.1"/>
</dbReference>
<comment type="catalytic activity">
    <reaction evidence="5">
        <text>NAD(+) + ATP = ADP + NADP(+) + H(+)</text>
        <dbReference type="Rhea" id="RHEA:18629"/>
        <dbReference type="ChEBI" id="CHEBI:15378"/>
        <dbReference type="ChEBI" id="CHEBI:30616"/>
        <dbReference type="ChEBI" id="CHEBI:57540"/>
        <dbReference type="ChEBI" id="CHEBI:58349"/>
        <dbReference type="ChEBI" id="CHEBI:456216"/>
        <dbReference type="EC" id="2.7.1.23"/>
    </reaction>
</comment>
<dbReference type="OrthoDB" id="77798at2157"/>
<evidence type="ECO:0000313" key="7">
    <source>
        <dbReference type="Proteomes" id="UP000002376"/>
    </source>
</evidence>
<gene>
    <name evidence="5" type="primary">nadK</name>
    <name evidence="6" type="ordered locus">Tagg_0996</name>
</gene>
<dbReference type="InterPro" id="IPR017438">
    <property type="entry name" value="ATP-NAD_kinase_N"/>
</dbReference>
<organism evidence="6 7">
    <name type="scientific">Thermosphaera aggregans (strain DSM 11486 / M11TL)</name>
    <dbReference type="NCBI Taxonomy" id="633148"/>
    <lineage>
        <taxon>Archaea</taxon>
        <taxon>Thermoproteota</taxon>
        <taxon>Thermoprotei</taxon>
        <taxon>Desulfurococcales</taxon>
        <taxon>Desulfurococcaceae</taxon>
        <taxon>Thermosphaera</taxon>
    </lineage>
</organism>
<dbReference type="InterPro" id="IPR017437">
    <property type="entry name" value="ATP-NAD_kinase_PpnK-typ_C"/>
</dbReference>
<accession>D5U2B6</accession>
<dbReference type="Gene3D" id="3.40.50.10330">
    <property type="entry name" value="Probable inorganic polyphosphate/atp-NAD kinase, domain 1"/>
    <property type="match status" value="1"/>
</dbReference>
<evidence type="ECO:0000313" key="6">
    <source>
        <dbReference type="EMBL" id="ADG91266.1"/>
    </source>
</evidence>
<dbReference type="Pfam" id="PF01513">
    <property type="entry name" value="NAD_kinase"/>
    <property type="match status" value="1"/>
</dbReference>
<keyword evidence="7" id="KW-1185">Reference proteome</keyword>
<feature type="binding site" evidence="5">
    <location>
        <position position="138"/>
    </location>
    <ligand>
        <name>NAD(+)</name>
        <dbReference type="ChEBI" id="CHEBI:57540"/>
    </ligand>
</feature>
<dbReference type="GeneID" id="9166019"/>
<feature type="binding site" evidence="5">
    <location>
        <begin position="127"/>
        <end position="128"/>
    </location>
    <ligand>
        <name>NAD(+)</name>
        <dbReference type="ChEBI" id="CHEBI:57540"/>
    </ligand>
</feature>
<comment type="function">
    <text evidence="5">Involved in the regulation of the intracellular balance of NAD and NADP, and is a key enzyme in the biosynthesis of NADP. Catalyzes specifically the phosphorylation on 2'-hydroxyl of the adenosine moiety of NAD to yield NADP.</text>
</comment>
<dbReference type="SUPFAM" id="SSF111331">
    <property type="entry name" value="NAD kinase/diacylglycerol kinase-like"/>
    <property type="match status" value="1"/>
</dbReference>
<keyword evidence="1 5" id="KW-0808">Transferase</keyword>
<feature type="binding site" evidence="5">
    <location>
        <position position="160"/>
    </location>
    <ligand>
        <name>NAD(+)</name>
        <dbReference type="ChEBI" id="CHEBI:57540"/>
    </ligand>
</feature>
<dbReference type="KEGG" id="tag:Tagg_0996"/>
<dbReference type="GO" id="GO:0005524">
    <property type="term" value="F:ATP binding"/>
    <property type="evidence" value="ECO:0007669"/>
    <property type="project" value="UniProtKB-KW"/>
</dbReference>
<proteinExistence type="inferred from homology"/>
<dbReference type="Gene3D" id="2.60.200.30">
    <property type="entry name" value="Probable inorganic polyphosphate/atp-NAD kinase, domain 2"/>
    <property type="match status" value="1"/>
</dbReference>
<dbReference type="GO" id="GO:0019674">
    <property type="term" value="P:NAD+ metabolic process"/>
    <property type="evidence" value="ECO:0007669"/>
    <property type="project" value="InterPro"/>
</dbReference>
<evidence type="ECO:0000256" key="3">
    <source>
        <dbReference type="ARBA" id="ARBA00022857"/>
    </source>
</evidence>
<dbReference type="GO" id="GO:0003951">
    <property type="term" value="F:NAD+ kinase activity"/>
    <property type="evidence" value="ECO:0007669"/>
    <property type="project" value="UniProtKB-UniRule"/>
</dbReference>
<keyword evidence="2 5" id="KW-0418">Kinase</keyword>
<reference evidence="6 7" key="1">
    <citation type="journal article" date="2010" name="Stand. Genomic Sci.">
        <title>Complete genome sequence of Thermosphaera aggregans type strain (M11TL).</title>
        <authorList>
            <person name="Spring S."/>
            <person name="Rachel R."/>
            <person name="Lapidus A."/>
            <person name="Davenport K."/>
            <person name="Tice H."/>
            <person name="Copeland A."/>
            <person name="Cheng J.F."/>
            <person name="Lucas S."/>
            <person name="Chen F."/>
            <person name="Nolan M."/>
            <person name="Bruce D."/>
            <person name="Goodwin L."/>
            <person name="Pitluck S."/>
            <person name="Ivanova N."/>
            <person name="Mavromatis K."/>
            <person name="Ovchinnikova G."/>
            <person name="Pati A."/>
            <person name="Chen A."/>
            <person name="Palaniappan K."/>
            <person name="Land M."/>
            <person name="Hauser L."/>
            <person name="Chang Y.J."/>
            <person name="Jeffries C.C."/>
            <person name="Brettin T."/>
            <person name="Detter J.C."/>
            <person name="Tapia R."/>
            <person name="Han C."/>
            <person name="Heimerl T."/>
            <person name="Weikl F."/>
            <person name="Brambilla E."/>
            <person name="Goker M."/>
            <person name="Bristow J."/>
            <person name="Eisen J.A."/>
            <person name="Markowitz V."/>
            <person name="Hugenholtz P."/>
            <person name="Kyrpides N.C."/>
            <person name="Klenk H.P."/>
        </authorList>
    </citation>
    <scope>NUCLEOTIDE SEQUENCE [LARGE SCALE GENOMIC DNA]</scope>
    <source>
        <strain evidence="7">DSM 11486 / M11TL</strain>
    </source>
</reference>
<feature type="binding site" evidence="5">
    <location>
        <begin position="58"/>
        <end position="59"/>
    </location>
    <ligand>
        <name>NAD(+)</name>
        <dbReference type="ChEBI" id="CHEBI:57540"/>
    </ligand>
</feature>
<dbReference type="InterPro" id="IPR016064">
    <property type="entry name" value="NAD/diacylglycerol_kinase_sf"/>
</dbReference>
<dbReference type="PANTHER" id="PTHR20275:SF0">
    <property type="entry name" value="NAD KINASE"/>
    <property type="match status" value="1"/>
</dbReference>